<dbReference type="SUPFAM" id="SSF57302">
    <property type="entry name" value="Snake toxin-like"/>
    <property type="match status" value="1"/>
</dbReference>
<evidence type="ECO:0000313" key="10">
    <source>
        <dbReference type="Proteomes" id="UP000075840"/>
    </source>
</evidence>
<keyword evidence="10" id="KW-1185">Reference proteome</keyword>
<protein>
    <submittedName>
        <fullName evidence="9">Uncharacterized protein</fullName>
    </submittedName>
</protein>
<dbReference type="GO" id="GO:0098552">
    <property type="term" value="C:side of membrane"/>
    <property type="evidence" value="ECO:0007669"/>
    <property type="project" value="UniProtKB-KW"/>
</dbReference>
<proteinExistence type="predicted"/>
<keyword evidence="7" id="KW-0325">Glycoprotein</keyword>
<dbReference type="AlphaFoldDB" id="A0A182HUP6"/>
<keyword evidence="8" id="KW-0449">Lipoprotein</keyword>
<dbReference type="Pfam" id="PF17064">
    <property type="entry name" value="QVR"/>
    <property type="match status" value="1"/>
</dbReference>
<dbReference type="InterPro" id="IPR045860">
    <property type="entry name" value="Snake_toxin-like_sf"/>
</dbReference>
<keyword evidence="5" id="KW-1133">Transmembrane helix</keyword>
<evidence type="ECO:0000313" key="9">
    <source>
        <dbReference type="EnsemblMetazoa" id="AARA005012-PA"/>
    </source>
</evidence>
<keyword evidence="3" id="KW-0812">Transmembrane</keyword>
<organism evidence="9 10">
    <name type="scientific">Anopheles arabiensis</name>
    <name type="common">Mosquito</name>
    <dbReference type="NCBI Taxonomy" id="7173"/>
    <lineage>
        <taxon>Eukaryota</taxon>
        <taxon>Metazoa</taxon>
        <taxon>Ecdysozoa</taxon>
        <taxon>Arthropoda</taxon>
        <taxon>Hexapoda</taxon>
        <taxon>Insecta</taxon>
        <taxon>Pterygota</taxon>
        <taxon>Neoptera</taxon>
        <taxon>Endopterygota</taxon>
        <taxon>Diptera</taxon>
        <taxon>Nematocera</taxon>
        <taxon>Culicoidea</taxon>
        <taxon>Culicidae</taxon>
        <taxon>Anophelinae</taxon>
        <taxon>Anopheles</taxon>
    </lineage>
</organism>
<evidence type="ECO:0000256" key="2">
    <source>
        <dbReference type="ARBA" id="ARBA00022622"/>
    </source>
</evidence>
<name>A0A182HUP6_ANOAR</name>
<keyword evidence="4" id="KW-0732">Signal</keyword>
<dbReference type="PANTHER" id="PTHR33562:SF2">
    <property type="entry name" value="PROTEIN QUIVER"/>
    <property type="match status" value="1"/>
</dbReference>
<evidence type="ECO:0000256" key="4">
    <source>
        <dbReference type="ARBA" id="ARBA00022729"/>
    </source>
</evidence>
<dbReference type="GO" id="GO:0030431">
    <property type="term" value="P:sleep"/>
    <property type="evidence" value="ECO:0007669"/>
    <property type="project" value="InterPro"/>
</dbReference>
<dbReference type="GO" id="GO:0032222">
    <property type="term" value="P:regulation of synaptic transmission, cholinergic"/>
    <property type="evidence" value="ECO:0007669"/>
    <property type="project" value="InterPro"/>
</dbReference>
<dbReference type="Proteomes" id="UP000075840">
    <property type="component" value="Unassembled WGS sequence"/>
</dbReference>
<dbReference type="KEGG" id="aara:120902044"/>
<sequence length="152" mass="16717">MMAATSRLGLTILAVVLFAASSATALRCYTCNSYDNSECFSLPANFTEEEYRDNRTIPGRLLVECPPDAQGRPPLCRKMDILILGGSLPDHVRVVRECAYEHSRRPCYKMENGGHEERVCHCNTDGCNGGSPLTLSGVLLASTGLLLRLMHR</sequence>
<dbReference type="PANTHER" id="PTHR33562">
    <property type="entry name" value="ATILLA, ISOFORM B-RELATED-RELATED"/>
    <property type="match status" value="1"/>
</dbReference>
<dbReference type="VEuPathDB" id="VectorBase:AARA21_014579"/>
<reference evidence="9" key="1">
    <citation type="submission" date="2022-08" db="UniProtKB">
        <authorList>
            <consortium name="EnsemblMetazoa"/>
        </authorList>
    </citation>
    <scope>IDENTIFICATION</scope>
    <source>
        <strain evidence="9">Dongola</strain>
    </source>
</reference>
<evidence type="ECO:0000256" key="3">
    <source>
        <dbReference type="ARBA" id="ARBA00022692"/>
    </source>
</evidence>
<dbReference type="InterPro" id="IPR031424">
    <property type="entry name" value="QVR-like"/>
</dbReference>
<dbReference type="VEuPathDB" id="VectorBase:AARA005012"/>
<dbReference type="GeneID" id="120902044"/>
<dbReference type="EMBL" id="APCN01002471">
    <property type="status" value="NOT_ANNOTATED_CDS"/>
    <property type="molecule type" value="Genomic_DNA"/>
</dbReference>
<evidence type="ECO:0000256" key="8">
    <source>
        <dbReference type="ARBA" id="ARBA00023288"/>
    </source>
</evidence>
<dbReference type="EMBL" id="APCN01002470">
    <property type="status" value="NOT_ANNOTATED_CDS"/>
    <property type="molecule type" value="Genomic_DNA"/>
</dbReference>
<keyword evidence="2" id="KW-0336">GPI-anchor</keyword>
<evidence type="ECO:0000256" key="1">
    <source>
        <dbReference type="ARBA" id="ARBA00004589"/>
    </source>
</evidence>
<dbReference type="EnsemblMetazoa" id="AARA005012-RA">
    <property type="protein sequence ID" value="AARA005012-PA"/>
    <property type="gene ID" value="AARA005012"/>
</dbReference>
<comment type="subcellular location">
    <subcellularLocation>
        <location evidence="1">Membrane</location>
        <topology evidence="1">Lipid-anchor</topology>
        <topology evidence="1">GPI-anchor</topology>
    </subcellularLocation>
</comment>
<evidence type="ECO:0000256" key="7">
    <source>
        <dbReference type="ARBA" id="ARBA00023180"/>
    </source>
</evidence>
<accession>A0A182HUP6</accession>
<dbReference type="RefSeq" id="XP_040166452.1">
    <property type="nucleotide sequence ID" value="XM_040310518.1"/>
</dbReference>
<dbReference type="InterPro" id="IPR050975">
    <property type="entry name" value="Sleep_regulator"/>
</dbReference>
<evidence type="ECO:0000256" key="5">
    <source>
        <dbReference type="ARBA" id="ARBA00022989"/>
    </source>
</evidence>
<keyword evidence="6" id="KW-0472">Membrane</keyword>
<evidence type="ECO:0000256" key="6">
    <source>
        <dbReference type="ARBA" id="ARBA00023136"/>
    </source>
</evidence>